<feature type="region of interest" description="Disordered" evidence="1">
    <location>
        <begin position="156"/>
        <end position="254"/>
    </location>
</feature>
<evidence type="ECO:0000256" key="1">
    <source>
        <dbReference type="SAM" id="MobiDB-lite"/>
    </source>
</evidence>
<dbReference type="EMBL" id="VSSQ01011648">
    <property type="protein sequence ID" value="MPM47360.1"/>
    <property type="molecule type" value="Genomic_DNA"/>
</dbReference>
<feature type="region of interest" description="Disordered" evidence="1">
    <location>
        <begin position="109"/>
        <end position="143"/>
    </location>
</feature>
<feature type="region of interest" description="Disordered" evidence="1">
    <location>
        <begin position="1"/>
        <end position="69"/>
    </location>
</feature>
<feature type="compositionally biased region" description="Polar residues" evidence="1">
    <location>
        <begin position="203"/>
        <end position="215"/>
    </location>
</feature>
<gene>
    <name evidence="2" type="ORF">SDC9_94069</name>
</gene>
<sequence length="385" mass="42739">MVWIRSDNSLQSRHALRLPHQHQGGEEQEETAGGDFPVDHVVPAPVEEGAGRRAPPGGGKEEEQREQEHHVVEQQIPDPAASRAGLFCHQCKGRHVNLSGADAFENRHQCAGGEGSGQQEAISEAAPHDSVNPVPDPVRQPQRHPVGFAAFPVAESVAKRKRRQNQQQQDHRKLQSGLQPMVAGEEFQEAEQAEPHREIGEETGQTVTASGQQQLPAADPRHREQAQKKDQRGENAGVDSVDQSGQRDHADGKCFRPFAQRGGIRHGWIRLYRKNFRALHRPEQLPVDLPVAAEMDPAIDDHHNRLVAFDAQPFLRLDQFQVVFGDAGVVAAQFIPAGEPLFQLRQHEGVDFLALAAAQLKEVFEQDGVRTHARGEKQEQEENEN</sequence>
<feature type="compositionally biased region" description="Basic and acidic residues" evidence="1">
    <location>
        <begin position="245"/>
        <end position="254"/>
    </location>
</feature>
<accession>A0A645A2D3</accession>
<proteinExistence type="predicted"/>
<feature type="compositionally biased region" description="Polar residues" evidence="1">
    <location>
        <begin position="1"/>
        <end position="12"/>
    </location>
</feature>
<name>A0A645A2D3_9ZZZZ</name>
<organism evidence="2">
    <name type="scientific">bioreactor metagenome</name>
    <dbReference type="NCBI Taxonomy" id="1076179"/>
    <lineage>
        <taxon>unclassified sequences</taxon>
        <taxon>metagenomes</taxon>
        <taxon>ecological metagenomes</taxon>
    </lineage>
</organism>
<dbReference type="AlphaFoldDB" id="A0A645A2D3"/>
<feature type="compositionally biased region" description="Basic and acidic residues" evidence="1">
    <location>
        <begin position="59"/>
        <end position="69"/>
    </location>
</feature>
<evidence type="ECO:0000313" key="2">
    <source>
        <dbReference type="EMBL" id="MPM47360.1"/>
    </source>
</evidence>
<comment type="caution">
    <text evidence="2">The sequence shown here is derived from an EMBL/GenBank/DDBJ whole genome shotgun (WGS) entry which is preliminary data.</text>
</comment>
<feature type="compositionally biased region" description="Basic and acidic residues" evidence="1">
    <location>
        <begin position="219"/>
        <end position="233"/>
    </location>
</feature>
<protein>
    <submittedName>
        <fullName evidence="2">Uncharacterized protein</fullName>
    </submittedName>
</protein>
<reference evidence="2" key="1">
    <citation type="submission" date="2019-08" db="EMBL/GenBank/DDBJ databases">
        <authorList>
            <person name="Kucharzyk K."/>
            <person name="Murdoch R.W."/>
            <person name="Higgins S."/>
            <person name="Loffler F."/>
        </authorList>
    </citation>
    <scope>NUCLEOTIDE SEQUENCE</scope>
</reference>